<dbReference type="Gene3D" id="3.40.50.300">
    <property type="entry name" value="P-loop containing nucleotide triphosphate hydrolases"/>
    <property type="match status" value="1"/>
</dbReference>
<organism evidence="1">
    <name type="scientific">Salmonella enterica I</name>
    <dbReference type="NCBI Taxonomy" id="59201"/>
    <lineage>
        <taxon>Bacteria</taxon>
        <taxon>Pseudomonadati</taxon>
        <taxon>Pseudomonadota</taxon>
        <taxon>Gammaproteobacteria</taxon>
        <taxon>Enterobacterales</taxon>
        <taxon>Enterobacteriaceae</taxon>
        <taxon>Salmonella</taxon>
    </lineage>
</organism>
<protein>
    <recommendedName>
        <fullName evidence="2">ATP-binding protein</fullName>
    </recommendedName>
</protein>
<dbReference type="AlphaFoldDB" id="A0A5Y2T488"/>
<evidence type="ECO:0000313" key="1">
    <source>
        <dbReference type="EMBL" id="ECF7651445.1"/>
    </source>
</evidence>
<sequence>MRNILNRVMRRKSSDEESAVKTYSSPNTPLANYLAYYSNLKSPGYAVLITGPWGVGKTYQVKQLIPDSESYFVSLYGIDTVDGIHDAVLASCLPSLNASEYVSTIGEVGKAMGDKYALAGFANSVWNVFLRQRLKPDRTIIFDDLERSSLWANQKSELLGAINHYVEHRGFRVIVICHDERIADQLAELKEKTFGHTVMVEPQIHAAFEAFLTDIQDKVAQDFVTKRKSIIEEVWSQSEQSSLRILKHVINDVARLRLIMKDRHLENKDAIEHIIKFFCALDIEVRAGNLTRDLLLNRMKLHIEERMDRNNQDNIRPLSKIISKYSSSDITGSILSDEILESTLIEGRFDSEMLAAWLDQTPYFIQASDTPPWLIVMKFDELDDEIIKEGISRMQKQFDERAVTEIGEFLHIAALRLMMVEQGVIAHSMEEETSLCTAYIDDLLATKRMPPKPLEYSFERLFEAYGGYGYWVSEVARPHFRAICEHVDQARQQALEATYPSHAAEILRQLKEDQASIFKTISPTNSGSNTLAHVPILNHIPVNSFLDAWLSGPRSGWRQTTMALDNRYEHGQLDRNLSTERPWLIDLEREMNARIDKETGLDAFRLKRIKPKIFSELQEIEAPDQR</sequence>
<evidence type="ECO:0008006" key="2">
    <source>
        <dbReference type="Google" id="ProtNLM"/>
    </source>
</evidence>
<name>A0A5Y2T488_SALET</name>
<reference evidence="1" key="1">
    <citation type="submission" date="2018-07" db="EMBL/GenBank/DDBJ databases">
        <authorList>
            <consortium name="GenomeTrakr network: Whole genome sequencing for foodborne pathogen traceback"/>
        </authorList>
    </citation>
    <scope>NUCLEOTIDE SEQUENCE</scope>
    <source>
        <strain evidence="1">FDA00002273</strain>
    </source>
</reference>
<accession>A0A5Y2T488</accession>
<gene>
    <name evidence="1" type="ORF">AH557_11270</name>
</gene>
<dbReference type="EMBL" id="AAIMFY010000003">
    <property type="protein sequence ID" value="ECF7651445.1"/>
    <property type="molecule type" value="Genomic_DNA"/>
</dbReference>
<proteinExistence type="predicted"/>
<dbReference type="InterPro" id="IPR027417">
    <property type="entry name" value="P-loop_NTPase"/>
</dbReference>
<comment type="caution">
    <text evidence="1">The sequence shown here is derived from an EMBL/GenBank/DDBJ whole genome shotgun (WGS) entry which is preliminary data.</text>
</comment>
<dbReference type="SUPFAM" id="SSF52540">
    <property type="entry name" value="P-loop containing nucleoside triphosphate hydrolases"/>
    <property type="match status" value="1"/>
</dbReference>